<proteinExistence type="predicted"/>
<dbReference type="Proteomes" id="UP000694389">
    <property type="component" value="Unassembled WGS sequence"/>
</dbReference>
<dbReference type="OMA" id="RHTINSP"/>
<dbReference type="PROSITE" id="PS50835">
    <property type="entry name" value="IG_LIKE"/>
    <property type="match status" value="1"/>
</dbReference>
<feature type="transmembrane region" description="Helical" evidence="3">
    <location>
        <begin position="190"/>
        <end position="214"/>
    </location>
</feature>
<evidence type="ECO:0000256" key="2">
    <source>
        <dbReference type="ARBA" id="ARBA00023157"/>
    </source>
</evidence>
<dbReference type="GO" id="GO:0009897">
    <property type="term" value="C:external side of plasma membrane"/>
    <property type="evidence" value="ECO:0007669"/>
    <property type="project" value="TreeGrafter"/>
</dbReference>
<dbReference type="OrthoDB" id="6151406at2759"/>
<keyword evidence="1" id="KW-0732">Signal</keyword>
<evidence type="ECO:0000256" key="3">
    <source>
        <dbReference type="SAM" id="Phobius"/>
    </source>
</evidence>
<dbReference type="Gene3D" id="2.60.40.10">
    <property type="entry name" value="Immunoglobulins"/>
    <property type="match status" value="2"/>
</dbReference>
<name>A0A8P4GBJ1_DICLA</name>
<gene>
    <name evidence="5" type="primary">LOC127359617</name>
</gene>
<dbReference type="InterPro" id="IPR013783">
    <property type="entry name" value="Ig-like_fold"/>
</dbReference>
<keyword evidence="6" id="KW-1185">Reference proteome</keyword>
<dbReference type="InterPro" id="IPR050488">
    <property type="entry name" value="Ig_Fc_receptor"/>
</dbReference>
<dbReference type="GO" id="GO:0007166">
    <property type="term" value="P:cell surface receptor signaling pathway"/>
    <property type="evidence" value="ECO:0007669"/>
    <property type="project" value="TreeGrafter"/>
</dbReference>
<dbReference type="SMART" id="SM00409">
    <property type="entry name" value="IG"/>
    <property type="match status" value="2"/>
</dbReference>
<reference evidence="5" key="2">
    <citation type="submission" date="2025-09" db="UniProtKB">
        <authorList>
            <consortium name="Ensembl"/>
        </authorList>
    </citation>
    <scope>IDENTIFICATION</scope>
</reference>
<dbReference type="AlphaFoldDB" id="A0A8P4GBJ1"/>
<reference evidence="5" key="1">
    <citation type="submission" date="2025-08" db="UniProtKB">
        <authorList>
            <consortium name="Ensembl"/>
        </authorList>
    </citation>
    <scope>IDENTIFICATION</scope>
</reference>
<feature type="domain" description="Ig-like" evidence="4">
    <location>
        <begin position="64"/>
        <end position="164"/>
    </location>
</feature>
<evidence type="ECO:0000256" key="1">
    <source>
        <dbReference type="ARBA" id="ARBA00022729"/>
    </source>
</evidence>
<dbReference type="GeneID" id="127359617"/>
<dbReference type="PANTHER" id="PTHR11481">
    <property type="entry name" value="IMMUNOGLOBULIN FC RECEPTOR"/>
    <property type="match status" value="1"/>
</dbReference>
<evidence type="ECO:0000313" key="6">
    <source>
        <dbReference type="Proteomes" id="UP000694389"/>
    </source>
</evidence>
<evidence type="ECO:0000313" key="5">
    <source>
        <dbReference type="Ensembl" id="ENSDLAP00005075121.1"/>
    </source>
</evidence>
<keyword evidence="3" id="KW-0812">Transmembrane</keyword>
<dbReference type="GO" id="GO:0004888">
    <property type="term" value="F:transmembrane signaling receptor activity"/>
    <property type="evidence" value="ECO:0007669"/>
    <property type="project" value="TreeGrafter"/>
</dbReference>
<keyword evidence="3" id="KW-0472">Membrane</keyword>
<accession>A0A8P4GBJ1</accession>
<dbReference type="GeneTree" id="ENSGT00940000163711"/>
<dbReference type="Ensembl" id="ENSDLAT00005070895.1">
    <property type="protein sequence ID" value="ENSDLAP00005075121.1"/>
    <property type="gene ID" value="ENSDLAG00005029903.1"/>
</dbReference>
<dbReference type="InterPro" id="IPR003599">
    <property type="entry name" value="Ig_sub"/>
</dbReference>
<dbReference type="RefSeq" id="XP_051249547.1">
    <property type="nucleotide sequence ID" value="XM_051393587.1"/>
</dbReference>
<dbReference type="InterPro" id="IPR007110">
    <property type="entry name" value="Ig-like_dom"/>
</dbReference>
<protein>
    <recommendedName>
        <fullName evidence="4">Ig-like domain-containing protein</fullName>
    </recommendedName>
</protein>
<keyword evidence="3" id="KW-1133">Transmembrane helix</keyword>
<dbReference type="SUPFAM" id="SSF48726">
    <property type="entry name" value="Immunoglobulin"/>
    <property type="match status" value="2"/>
</dbReference>
<dbReference type="GO" id="GO:0006955">
    <property type="term" value="P:immune response"/>
    <property type="evidence" value="ECO:0007669"/>
    <property type="project" value="TreeGrafter"/>
</dbReference>
<sequence length="259" mass="28774">MDITALCTVLAILRVLPNRSQFFQYETVSLSCEQQGEWRVKRNTSKNINQDCFTSRNGTNESLCFIDDLYPSDSGVYWCESAEGECRDAVTITVTSGSVILESPVLPVMEGDDVTLRCINRTPSASNLTDFYKDGFLIRSSSTGNMTIHNVSQSDEGLYKCNISGVGESPDSWLIVRAGRHDGAPSTVTYILLPVVVVVCLLLLFLLLLLLCLWRSHKGKVDPDVSYTDVIITQEVQPNRIRDIDAAPTFYSTIKPENT</sequence>
<organism evidence="5 6">
    <name type="scientific">Dicentrarchus labrax</name>
    <name type="common">European seabass</name>
    <name type="synonym">Morone labrax</name>
    <dbReference type="NCBI Taxonomy" id="13489"/>
    <lineage>
        <taxon>Eukaryota</taxon>
        <taxon>Metazoa</taxon>
        <taxon>Chordata</taxon>
        <taxon>Craniata</taxon>
        <taxon>Vertebrata</taxon>
        <taxon>Euteleostomi</taxon>
        <taxon>Actinopterygii</taxon>
        <taxon>Neopterygii</taxon>
        <taxon>Teleostei</taxon>
        <taxon>Neoteleostei</taxon>
        <taxon>Acanthomorphata</taxon>
        <taxon>Eupercaria</taxon>
        <taxon>Moronidae</taxon>
        <taxon>Dicentrarchus</taxon>
    </lineage>
</organism>
<keyword evidence="2" id="KW-1015">Disulfide bond</keyword>
<dbReference type="PANTHER" id="PTHR11481:SF64">
    <property type="entry name" value="FC RECEPTOR-LIKE PROTEIN 4"/>
    <property type="match status" value="1"/>
</dbReference>
<dbReference type="InterPro" id="IPR036179">
    <property type="entry name" value="Ig-like_dom_sf"/>
</dbReference>
<evidence type="ECO:0000259" key="4">
    <source>
        <dbReference type="PROSITE" id="PS50835"/>
    </source>
</evidence>